<keyword evidence="7 11" id="KW-0472">Membrane</keyword>
<dbReference type="Proteomes" id="UP001500571">
    <property type="component" value="Unassembled WGS sequence"/>
</dbReference>
<evidence type="ECO:0000256" key="8">
    <source>
        <dbReference type="ARBA" id="ARBA00023143"/>
    </source>
</evidence>
<dbReference type="RefSeq" id="WP_344044268.1">
    <property type="nucleotide sequence ID" value="NZ_BAAAPB010000001.1"/>
</dbReference>
<proteinExistence type="inferred from homology"/>
<dbReference type="PIRSF" id="PIRSF004862">
    <property type="entry name" value="FliF"/>
    <property type="match status" value="1"/>
</dbReference>
<feature type="domain" description="Flagellar M-ring N-terminal" evidence="12">
    <location>
        <begin position="47"/>
        <end position="221"/>
    </location>
</feature>
<keyword evidence="5 11" id="KW-0812">Transmembrane</keyword>
<sequence length="534" mass="56213">MRDNLSRTLTRYTRTFADFTTGQKAVALVGTAALLLGGFLVFRWAAAPTYAPLYSNLSGQDASAVVDELNKEGVKYELANGGNTVMVPQGQVYAARIALSGKGLPSDTGSGGYSILDNTSLSTSEFQEQTDFKRAMEGELSKTIEAIDGVDTAVVHLALPQKQVFSDQQDPATASVLVKTKIGTTLSDDQVQAIVHLVASSIDGLDPKNVTVADATGKVLTVQDDTVAGAASTRLQQVDAFQNQMKSNIQAVLDKVVGPGHSTVNMTADLDFDQTTTKTKKYSYNPKVVPLSQTVQTEKYQGPGTSAGNAAGGVVGPDGQMGSSSTTTSGPSTYANGSKTQDNAVDTTEEERIAAPGGVKSLHVGVVLDAATIGTIQPQDIRNVIAAATGINTTRGDTIDVSSMPFDHTADAAAAKELAQADAAKASAQRMTLYRNFGLGAVVALMVLLAWMRARRRNKAREEATSYVVEQLRAEAAARAGAQELAAAQLLSELEPPAGPNPADEIREELNALVERQPDDVAALLRGWLVEHKS</sequence>
<comment type="caution">
    <text evidence="14">The sequence shown here is derived from an EMBL/GenBank/DDBJ whole genome shotgun (WGS) entry which is preliminary data.</text>
</comment>
<keyword evidence="4" id="KW-1003">Cell membrane</keyword>
<evidence type="ECO:0000256" key="10">
    <source>
        <dbReference type="SAM" id="MobiDB-lite"/>
    </source>
</evidence>
<keyword evidence="14" id="KW-0969">Cilium</keyword>
<keyword evidence="15" id="KW-1185">Reference proteome</keyword>
<evidence type="ECO:0000256" key="6">
    <source>
        <dbReference type="ARBA" id="ARBA00022989"/>
    </source>
</evidence>
<dbReference type="PANTHER" id="PTHR30046">
    <property type="entry name" value="FLAGELLAR M-RING PROTEIN"/>
    <property type="match status" value="1"/>
</dbReference>
<dbReference type="InterPro" id="IPR045851">
    <property type="entry name" value="AMP-bd_C_sf"/>
</dbReference>
<feature type="transmembrane region" description="Helical" evidence="11">
    <location>
        <begin position="25"/>
        <end position="46"/>
    </location>
</feature>
<keyword evidence="8 9" id="KW-0975">Bacterial flagellum</keyword>
<evidence type="ECO:0000313" key="14">
    <source>
        <dbReference type="EMBL" id="GAA1957736.1"/>
    </source>
</evidence>
<evidence type="ECO:0000256" key="7">
    <source>
        <dbReference type="ARBA" id="ARBA00023136"/>
    </source>
</evidence>
<feature type="transmembrane region" description="Helical" evidence="11">
    <location>
        <begin position="433"/>
        <end position="452"/>
    </location>
</feature>
<evidence type="ECO:0000259" key="12">
    <source>
        <dbReference type="Pfam" id="PF01514"/>
    </source>
</evidence>
<evidence type="ECO:0000256" key="9">
    <source>
        <dbReference type="PIRNR" id="PIRNR004862"/>
    </source>
</evidence>
<dbReference type="PANTHER" id="PTHR30046:SF0">
    <property type="entry name" value="FLAGELLAR M-RING PROTEIN"/>
    <property type="match status" value="1"/>
</dbReference>
<dbReference type="InterPro" id="IPR043427">
    <property type="entry name" value="YscJ/FliF"/>
</dbReference>
<dbReference type="Pfam" id="PF01514">
    <property type="entry name" value="YscJ_FliF"/>
    <property type="match status" value="1"/>
</dbReference>
<keyword evidence="14" id="KW-0966">Cell projection</keyword>
<accession>A0ABN2QTC4</accession>
<evidence type="ECO:0000256" key="4">
    <source>
        <dbReference type="ARBA" id="ARBA00022475"/>
    </source>
</evidence>
<evidence type="ECO:0000256" key="11">
    <source>
        <dbReference type="SAM" id="Phobius"/>
    </source>
</evidence>
<reference evidence="14 15" key="1">
    <citation type="journal article" date="2019" name="Int. J. Syst. Evol. Microbiol.">
        <title>The Global Catalogue of Microorganisms (GCM) 10K type strain sequencing project: providing services to taxonomists for standard genome sequencing and annotation.</title>
        <authorList>
            <consortium name="The Broad Institute Genomics Platform"/>
            <consortium name="The Broad Institute Genome Sequencing Center for Infectious Disease"/>
            <person name="Wu L."/>
            <person name="Ma J."/>
        </authorList>
    </citation>
    <scope>NUCLEOTIDE SEQUENCE [LARGE SCALE GENOMIC DNA]</scope>
    <source>
        <strain evidence="14 15">JCM 15309</strain>
    </source>
</reference>
<evidence type="ECO:0000256" key="3">
    <source>
        <dbReference type="ARBA" id="ARBA00007971"/>
    </source>
</evidence>
<organism evidence="14 15">
    <name type="scientific">Nocardioides panacihumi</name>
    <dbReference type="NCBI Taxonomy" id="400774"/>
    <lineage>
        <taxon>Bacteria</taxon>
        <taxon>Bacillati</taxon>
        <taxon>Actinomycetota</taxon>
        <taxon>Actinomycetes</taxon>
        <taxon>Propionibacteriales</taxon>
        <taxon>Nocardioidaceae</taxon>
        <taxon>Nocardioides</taxon>
    </lineage>
</organism>
<feature type="compositionally biased region" description="Low complexity" evidence="10">
    <location>
        <begin position="322"/>
        <end position="333"/>
    </location>
</feature>
<evidence type="ECO:0000259" key="13">
    <source>
        <dbReference type="Pfam" id="PF08345"/>
    </source>
</evidence>
<comment type="function">
    <text evidence="9">The M ring may be actively involved in energy transduction.</text>
</comment>
<keyword evidence="14" id="KW-0282">Flagellum</keyword>
<dbReference type="NCBIfam" id="TIGR00206">
    <property type="entry name" value="fliF"/>
    <property type="match status" value="1"/>
</dbReference>
<evidence type="ECO:0000256" key="1">
    <source>
        <dbReference type="ARBA" id="ARBA00004117"/>
    </source>
</evidence>
<feature type="compositionally biased region" description="Polar residues" evidence="10">
    <location>
        <begin position="334"/>
        <end position="346"/>
    </location>
</feature>
<name>A0ABN2QTC4_9ACTN</name>
<keyword evidence="6 11" id="KW-1133">Transmembrane helix</keyword>
<dbReference type="EMBL" id="BAAAPB010000001">
    <property type="protein sequence ID" value="GAA1957736.1"/>
    <property type="molecule type" value="Genomic_DNA"/>
</dbReference>
<feature type="region of interest" description="Disordered" evidence="10">
    <location>
        <begin position="299"/>
        <end position="351"/>
    </location>
</feature>
<feature type="domain" description="Flagellar M-ring C-terminal" evidence="13">
    <location>
        <begin position="253"/>
        <end position="406"/>
    </location>
</feature>
<dbReference type="Pfam" id="PF08345">
    <property type="entry name" value="YscJ_FliF_C"/>
    <property type="match status" value="1"/>
</dbReference>
<dbReference type="InterPro" id="IPR000067">
    <property type="entry name" value="FlgMring_FliF"/>
</dbReference>
<evidence type="ECO:0000313" key="15">
    <source>
        <dbReference type="Proteomes" id="UP001500571"/>
    </source>
</evidence>
<feature type="compositionally biased region" description="Polar residues" evidence="10">
    <location>
        <begin position="299"/>
        <end position="308"/>
    </location>
</feature>
<comment type="similarity">
    <text evidence="3 9">Belongs to the FliF family.</text>
</comment>
<comment type="subcellular location">
    <subcellularLocation>
        <location evidence="1 9">Bacterial flagellum basal body</location>
    </subcellularLocation>
    <subcellularLocation>
        <location evidence="2">Cell membrane</location>
        <topology evidence="2">Multi-pass membrane protein</topology>
    </subcellularLocation>
</comment>
<gene>
    <name evidence="14" type="primary">fliF</name>
    <name evidence="14" type="ORF">GCM10009798_16470</name>
</gene>
<evidence type="ECO:0000256" key="5">
    <source>
        <dbReference type="ARBA" id="ARBA00022692"/>
    </source>
</evidence>
<dbReference type="InterPro" id="IPR013556">
    <property type="entry name" value="Flag_M-ring_C"/>
</dbReference>
<dbReference type="Gene3D" id="3.30.300.30">
    <property type="match status" value="1"/>
</dbReference>
<dbReference type="InterPro" id="IPR006182">
    <property type="entry name" value="FliF_N_dom"/>
</dbReference>
<dbReference type="PRINTS" id="PR01009">
    <property type="entry name" value="FLGMRINGFLIF"/>
</dbReference>
<protein>
    <recommendedName>
        <fullName evidence="9">Flagellar M-ring protein</fullName>
    </recommendedName>
</protein>
<evidence type="ECO:0000256" key="2">
    <source>
        <dbReference type="ARBA" id="ARBA00004651"/>
    </source>
</evidence>